<name>A0A7J5B8Z7_9MICO</name>
<dbReference type="Pfam" id="PF14017">
    <property type="entry name" value="DUF4233"/>
    <property type="match status" value="1"/>
</dbReference>
<dbReference type="EMBL" id="WBKB01000007">
    <property type="protein sequence ID" value="KAB1641940.1"/>
    <property type="molecule type" value="Genomic_DNA"/>
</dbReference>
<proteinExistence type="predicted"/>
<keyword evidence="1" id="KW-1133">Transmembrane helix</keyword>
<dbReference type="RefSeq" id="WP_158052890.1">
    <property type="nucleotide sequence ID" value="NZ_WBKB01000007.1"/>
</dbReference>
<organism evidence="2 3">
    <name type="scientific">Gulosibacter chungangensis</name>
    <dbReference type="NCBI Taxonomy" id="979746"/>
    <lineage>
        <taxon>Bacteria</taxon>
        <taxon>Bacillati</taxon>
        <taxon>Actinomycetota</taxon>
        <taxon>Actinomycetes</taxon>
        <taxon>Micrococcales</taxon>
        <taxon>Microbacteriaceae</taxon>
        <taxon>Gulosibacter</taxon>
    </lineage>
</organism>
<evidence type="ECO:0000256" key="1">
    <source>
        <dbReference type="SAM" id="Phobius"/>
    </source>
</evidence>
<feature type="transmembrane region" description="Helical" evidence="1">
    <location>
        <begin position="41"/>
        <end position="61"/>
    </location>
</feature>
<sequence>MKSRRYRTMTEQLGSILVAFEVFAVGLAALTLFGLKALSPAIAFGGGAFFIALLVVGIVLLRKPWGAWFMLGVQIALTLTGFVHGGMFIVGGLFLATWIYCQYQGTKIDAERAPILAAYEREMAARKADEENPTIAE</sequence>
<keyword evidence="1" id="KW-0812">Transmembrane</keyword>
<evidence type="ECO:0000313" key="2">
    <source>
        <dbReference type="EMBL" id="KAB1641940.1"/>
    </source>
</evidence>
<comment type="caution">
    <text evidence="2">The sequence shown here is derived from an EMBL/GenBank/DDBJ whole genome shotgun (WGS) entry which is preliminary data.</text>
</comment>
<gene>
    <name evidence="2" type="ORF">F8O05_11520</name>
</gene>
<keyword evidence="3" id="KW-1185">Reference proteome</keyword>
<dbReference type="Proteomes" id="UP000433493">
    <property type="component" value="Unassembled WGS sequence"/>
</dbReference>
<dbReference type="InterPro" id="IPR025327">
    <property type="entry name" value="DUF4233"/>
</dbReference>
<keyword evidence="1" id="KW-0472">Membrane</keyword>
<accession>A0A7J5B8Z7</accession>
<feature type="transmembrane region" description="Helical" evidence="1">
    <location>
        <begin position="68"/>
        <end position="100"/>
    </location>
</feature>
<evidence type="ECO:0000313" key="3">
    <source>
        <dbReference type="Proteomes" id="UP000433493"/>
    </source>
</evidence>
<dbReference type="OrthoDB" id="3267755at2"/>
<feature type="transmembrane region" description="Helical" evidence="1">
    <location>
        <begin position="12"/>
        <end position="35"/>
    </location>
</feature>
<reference evidence="2 3" key="1">
    <citation type="submission" date="2019-09" db="EMBL/GenBank/DDBJ databases">
        <title>Phylogeny of genus Pseudoclavibacter and closely related genus.</title>
        <authorList>
            <person name="Li Y."/>
        </authorList>
    </citation>
    <scope>NUCLEOTIDE SEQUENCE [LARGE SCALE GENOMIC DNA]</scope>
    <source>
        <strain evidence="2 3">KCTC 13959</strain>
    </source>
</reference>
<protein>
    <submittedName>
        <fullName evidence="2">DUF4233 domain-containing protein</fullName>
    </submittedName>
</protein>
<dbReference type="AlphaFoldDB" id="A0A7J5B8Z7"/>